<dbReference type="PROSITE" id="PS50888">
    <property type="entry name" value="BHLH"/>
    <property type="match status" value="1"/>
</dbReference>
<dbReference type="FunFam" id="4.10.280.10:FF:000009">
    <property type="entry name" value="Transcription factor HES-1"/>
    <property type="match status" value="1"/>
</dbReference>
<gene>
    <name evidence="9" type="primary">HES2</name>
</gene>
<keyword evidence="3" id="KW-0805">Transcription regulation</keyword>
<dbReference type="SMART" id="SM00353">
    <property type="entry name" value="HLH"/>
    <property type="match status" value="1"/>
</dbReference>
<dbReference type="InterPro" id="IPR011598">
    <property type="entry name" value="bHLH_dom"/>
</dbReference>
<dbReference type="InterPro" id="IPR036638">
    <property type="entry name" value="HLH_DNA-bd_sf"/>
</dbReference>
<evidence type="ECO:0000256" key="6">
    <source>
        <dbReference type="ARBA" id="ARBA00023242"/>
    </source>
</evidence>
<keyword evidence="6" id="KW-0539">Nucleus</keyword>
<dbReference type="GO" id="GO:0005634">
    <property type="term" value="C:nucleus"/>
    <property type="evidence" value="ECO:0007669"/>
    <property type="project" value="UniProtKB-SubCell"/>
</dbReference>
<evidence type="ECO:0000256" key="7">
    <source>
        <dbReference type="SAM" id="MobiDB-lite"/>
    </source>
</evidence>
<evidence type="ECO:0000313" key="9">
    <source>
        <dbReference type="Ensembl" id="ENSSFOP00015016784.2"/>
    </source>
</evidence>
<dbReference type="AlphaFoldDB" id="A0A8C9V317"/>
<dbReference type="GO" id="GO:0046983">
    <property type="term" value="F:protein dimerization activity"/>
    <property type="evidence" value="ECO:0007669"/>
    <property type="project" value="InterPro"/>
</dbReference>
<name>A0A8C9V317_SCLFO</name>
<dbReference type="PANTHER" id="PTHR10985">
    <property type="entry name" value="BASIC HELIX-LOOP-HELIX TRANSCRIPTION FACTOR, HES-RELATED"/>
    <property type="match status" value="1"/>
</dbReference>
<dbReference type="GeneTree" id="ENSGT00940000161602"/>
<evidence type="ECO:0000256" key="5">
    <source>
        <dbReference type="ARBA" id="ARBA00023163"/>
    </source>
</evidence>
<evidence type="ECO:0000256" key="1">
    <source>
        <dbReference type="ARBA" id="ARBA00004123"/>
    </source>
</evidence>
<sequence>MTPSIIMNPEMSVSCLPRTVAQRKEANELRKTLKPLMEKRRRARINESLEHLKSLILPLTGKDNSRYSKLEKADILEMTVSFLRDLPSAPSKSPSDSYREGYKACLQRVSTLLPKTNLLDADTSRRLNEYIQQAMTPCQSCRCSSQTSRSAPQRNPPSLGFVKAEKPQAAVSSGTGGPHVHTPQPRPQTLSANMWRPW</sequence>
<evidence type="ECO:0000256" key="2">
    <source>
        <dbReference type="ARBA" id="ARBA00022491"/>
    </source>
</evidence>
<feature type="region of interest" description="Disordered" evidence="7">
    <location>
        <begin position="142"/>
        <end position="198"/>
    </location>
</feature>
<dbReference type="InterPro" id="IPR050370">
    <property type="entry name" value="HES_HEY"/>
</dbReference>
<keyword evidence="2" id="KW-0678">Repressor</keyword>
<dbReference type="Pfam" id="PF00010">
    <property type="entry name" value="HLH"/>
    <property type="match status" value="1"/>
</dbReference>
<dbReference type="Ensembl" id="ENSSFOT00015016973.2">
    <property type="protein sequence ID" value="ENSSFOP00015016784.2"/>
    <property type="gene ID" value="ENSSFOG00015010823.2"/>
</dbReference>
<keyword evidence="10" id="KW-1185">Reference proteome</keyword>
<reference evidence="9 10" key="1">
    <citation type="submission" date="2019-04" db="EMBL/GenBank/DDBJ databases">
        <authorList>
            <consortium name="Wellcome Sanger Institute Data Sharing"/>
        </authorList>
    </citation>
    <scope>NUCLEOTIDE SEQUENCE [LARGE SCALE GENOMIC DNA]</scope>
</reference>
<evidence type="ECO:0000256" key="4">
    <source>
        <dbReference type="ARBA" id="ARBA00023125"/>
    </source>
</evidence>
<reference evidence="9" key="3">
    <citation type="submission" date="2025-09" db="UniProtKB">
        <authorList>
            <consortium name="Ensembl"/>
        </authorList>
    </citation>
    <scope>IDENTIFICATION</scope>
</reference>
<organism evidence="9 10">
    <name type="scientific">Scleropages formosus</name>
    <name type="common">Asian bonytongue</name>
    <name type="synonym">Osteoglossum formosum</name>
    <dbReference type="NCBI Taxonomy" id="113540"/>
    <lineage>
        <taxon>Eukaryota</taxon>
        <taxon>Metazoa</taxon>
        <taxon>Chordata</taxon>
        <taxon>Craniata</taxon>
        <taxon>Vertebrata</taxon>
        <taxon>Euteleostomi</taxon>
        <taxon>Actinopterygii</taxon>
        <taxon>Neopterygii</taxon>
        <taxon>Teleostei</taxon>
        <taxon>Osteoglossocephala</taxon>
        <taxon>Osteoglossomorpha</taxon>
        <taxon>Osteoglossiformes</taxon>
        <taxon>Osteoglossidae</taxon>
        <taxon>Scleropages</taxon>
    </lineage>
</organism>
<accession>A0A8C9V317</accession>
<dbReference type="SUPFAM" id="SSF47459">
    <property type="entry name" value="HLH, helix-loop-helix DNA-binding domain"/>
    <property type="match status" value="1"/>
</dbReference>
<dbReference type="GO" id="GO:0003677">
    <property type="term" value="F:DNA binding"/>
    <property type="evidence" value="ECO:0007669"/>
    <property type="project" value="UniProtKB-KW"/>
</dbReference>
<comment type="subcellular location">
    <subcellularLocation>
        <location evidence="1">Nucleus</location>
    </subcellularLocation>
</comment>
<keyword evidence="5" id="KW-0804">Transcription</keyword>
<keyword evidence="4" id="KW-0238">DNA-binding</keyword>
<dbReference type="Gene3D" id="4.10.280.10">
    <property type="entry name" value="Helix-loop-helix DNA-binding domain"/>
    <property type="match status" value="1"/>
</dbReference>
<proteinExistence type="predicted"/>
<protein>
    <submittedName>
        <fullName evidence="9">Hes family bHLH transcription factor 2</fullName>
    </submittedName>
</protein>
<reference evidence="9" key="2">
    <citation type="submission" date="2025-08" db="UniProtKB">
        <authorList>
            <consortium name="Ensembl"/>
        </authorList>
    </citation>
    <scope>IDENTIFICATION</scope>
</reference>
<feature type="domain" description="BHLH" evidence="8">
    <location>
        <begin position="29"/>
        <end position="86"/>
    </location>
</feature>
<dbReference type="Proteomes" id="UP000694397">
    <property type="component" value="Chromosome 2"/>
</dbReference>
<dbReference type="OrthoDB" id="6085656at2759"/>
<evidence type="ECO:0000313" key="10">
    <source>
        <dbReference type="Proteomes" id="UP000694397"/>
    </source>
</evidence>
<evidence type="ECO:0000256" key="3">
    <source>
        <dbReference type="ARBA" id="ARBA00023015"/>
    </source>
</evidence>
<evidence type="ECO:0000259" key="8">
    <source>
        <dbReference type="PROSITE" id="PS50888"/>
    </source>
</evidence>